<feature type="region of interest" description="Disordered" evidence="1">
    <location>
        <begin position="174"/>
        <end position="215"/>
    </location>
</feature>
<dbReference type="InterPro" id="IPR031942">
    <property type="entry name" value="DUF4774"/>
</dbReference>
<dbReference type="EMBL" id="QKKF02027490">
    <property type="protein sequence ID" value="RZF35795.1"/>
    <property type="molecule type" value="Genomic_DNA"/>
</dbReference>
<feature type="signal peptide" evidence="2">
    <location>
        <begin position="1"/>
        <end position="21"/>
    </location>
</feature>
<keyword evidence="2" id="KW-0732">Signal</keyword>
<accession>A0A482WQ98</accession>
<evidence type="ECO:0000256" key="1">
    <source>
        <dbReference type="SAM" id="MobiDB-lite"/>
    </source>
</evidence>
<evidence type="ECO:0000313" key="5">
    <source>
        <dbReference type="Proteomes" id="UP000291343"/>
    </source>
</evidence>
<dbReference type="Proteomes" id="UP000291343">
    <property type="component" value="Unassembled WGS sequence"/>
</dbReference>
<feature type="compositionally biased region" description="Basic and acidic residues" evidence="1">
    <location>
        <begin position="205"/>
        <end position="215"/>
    </location>
</feature>
<name>A0A482WQ98_LAOST</name>
<dbReference type="AlphaFoldDB" id="A0A482WQ98"/>
<reference evidence="4 5" key="1">
    <citation type="journal article" date="2017" name="Gigascience">
        <title>Genome sequence of the small brown planthopper, Laodelphax striatellus.</title>
        <authorList>
            <person name="Zhu J."/>
            <person name="Jiang F."/>
            <person name="Wang X."/>
            <person name="Yang P."/>
            <person name="Bao Y."/>
            <person name="Zhao W."/>
            <person name="Wang W."/>
            <person name="Lu H."/>
            <person name="Wang Q."/>
            <person name="Cui N."/>
            <person name="Li J."/>
            <person name="Chen X."/>
            <person name="Luo L."/>
            <person name="Yu J."/>
            <person name="Kang L."/>
            <person name="Cui F."/>
        </authorList>
    </citation>
    <scope>NUCLEOTIDE SEQUENCE [LARGE SCALE GENOMIC DNA]</scope>
    <source>
        <strain evidence="4">Lst14</strain>
    </source>
</reference>
<feature type="chain" id="PRO_5019741086" description="DUF4774 domain-containing protein" evidence="2">
    <location>
        <begin position="22"/>
        <end position="434"/>
    </location>
</feature>
<gene>
    <name evidence="4" type="ORF">LSTR_LSTR009211</name>
</gene>
<dbReference type="InParanoid" id="A0A482WQ98"/>
<protein>
    <recommendedName>
        <fullName evidence="3">DUF4774 domain-containing protein</fullName>
    </recommendedName>
</protein>
<proteinExistence type="predicted"/>
<sequence length="434" mass="45023">MICQSAVSVLLVATFVSVSSGYPYAHPHAFAYPYAHIPAYQQHHQQRQFYYPTAQAAALPFQQQQQFPFAAPPATNYVYLAAPQQAHAQQPARLVSPVPSALRYQPTTAVNGQYVVVYPGQAAATIPGAGSTATVVLVSRQGEGGEGAGEGEGAGWTDFFGQIGEYFSWPFAPTPPEALPVENPDSGSAVAPANPEKLEASNSKKQPESMNEKEVSSNAVSAAPQQKLVLVGQPQFFGHYAALQKANPVSLPSATNGAISSFLLLRNGVNAQQVADEPVVSADGPGSAALAYHKLLVLSKQQKDRERMTAAPSAEHASVTVDAKETASNSSSAESGNEDSENVESSEHEEVGPSIAQAKPQAISLAGPGGVAAAAPVGTALVGPGGMALSAPHATAVAGPTQGAPISIAPAANKAAKTYFLAKQNPQYLYQFKP</sequence>
<dbReference type="Pfam" id="PF15999">
    <property type="entry name" value="DUF4774"/>
    <property type="match status" value="1"/>
</dbReference>
<evidence type="ECO:0000259" key="3">
    <source>
        <dbReference type="Pfam" id="PF15999"/>
    </source>
</evidence>
<feature type="region of interest" description="Disordered" evidence="1">
    <location>
        <begin position="303"/>
        <end position="354"/>
    </location>
</feature>
<organism evidence="4 5">
    <name type="scientific">Laodelphax striatellus</name>
    <name type="common">Small brown planthopper</name>
    <name type="synonym">Delphax striatella</name>
    <dbReference type="NCBI Taxonomy" id="195883"/>
    <lineage>
        <taxon>Eukaryota</taxon>
        <taxon>Metazoa</taxon>
        <taxon>Ecdysozoa</taxon>
        <taxon>Arthropoda</taxon>
        <taxon>Hexapoda</taxon>
        <taxon>Insecta</taxon>
        <taxon>Pterygota</taxon>
        <taxon>Neoptera</taxon>
        <taxon>Paraneoptera</taxon>
        <taxon>Hemiptera</taxon>
        <taxon>Auchenorrhyncha</taxon>
        <taxon>Fulgoroidea</taxon>
        <taxon>Delphacidae</taxon>
        <taxon>Criomorphinae</taxon>
        <taxon>Laodelphax</taxon>
    </lineage>
</organism>
<evidence type="ECO:0000256" key="2">
    <source>
        <dbReference type="SAM" id="SignalP"/>
    </source>
</evidence>
<evidence type="ECO:0000313" key="4">
    <source>
        <dbReference type="EMBL" id="RZF35795.1"/>
    </source>
</evidence>
<comment type="caution">
    <text evidence="4">The sequence shown here is derived from an EMBL/GenBank/DDBJ whole genome shotgun (WGS) entry which is preliminary data.</text>
</comment>
<feature type="domain" description="DUF4774" evidence="3">
    <location>
        <begin position="356"/>
        <end position="401"/>
    </location>
</feature>
<keyword evidence="5" id="KW-1185">Reference proteome</keyword>
<dbReference type="OrthoDB" id="6631112at2759"/>